<evidence type="ECO:0000256" key="1">
    <source>
        <dbReference type="SAM" id="Phobius"/>
    </source>
</evidence>
<dbReference type="KEGG" id="yet:CH48_3380"/>
<dbReference type="Proteomes" id="UP000595309">
    <property type="component" value="Chromosome"/>
</dbReference>
<feature type="transmembrane region" description="Helical" evidence="1">
    <location>
        <begin position="95"/>
        <end position="118"/>
    </location>
</feature>
<evidence type="ECO:0008006" key="6">
    <source>
        <dbReference type="Google" id="ProtNLM"/>
    </source>
</evidence>
<evidence type="ECO:0000313" key="4">
    <source>
        <dbReference type="Proteomes" id="UP000048841"/>
    </source>
</evidence>
<reference evidence="2 4" key="1">
    <citation type="submission" date="2015-03" db="EMBL/GenBank/DDBJ databases">
        <authorList>
            <person name="Murphy D."/>
        </authorList>
    </citation>
    <scope>NUCLEOTIDE SEQUENCE [LARGE SCALE GENOMIC DNA]</scope>
    <source>
        <strain evidence="2 4">IP26249</strain>
    </source>
</reference>
<feature type="transmembrane region" description="Helical" evidence="1">
    <location>
        <begin position="55"/>
        <end position="74"/>
    </location>
</feature>
<dbReference type="KEGG" id="yew:CH47_1397"/>
<protein>
    <recommendedName>
        <fullName evidence="6">DUF1453 domain-containing protein</fullName>
    </recommendedName>
</protein>
<dbReference type="EMBL" id="CP068146">
    <property type="protein sequence ID" value="QQU47165.1"/>
    <property type="molecule type" value="Genomic_DNA"/>
</dbReference>
<keyword evidence="1" id="KW-0812">Transmembrane</keyword>
<reference evidence="3 5" key="2">
    <citation type="submission" date="2021-01" db="EMBL/GenBank/DDBJ databases">
        <title>FDA dAtabase for Regulatory Grade micrObial Sequences (FDA-ARGOS): Supporting development and validation of Infectious Disease Dx tests.</title>
        <authorList>
            <person name="Blissenbach B."/>
            <person name="Krut O."/>
            <person name="Tallon L."/>
            <person name="Sadzewicz L."/>
            <person name="Zhao X."/>
            <person name="Boylan J."/>
            <person name="Ott S."/>
            <person name="Bowen H."/>
            <person name="Vavikolanu K."/>
            <person name="Mehta A."/>
            <person name="Aluvathingal J."/>
            <person name="Nadendla S."/>
            <person name="Yan Y."/>
            <person name="Sichtig H."/>
        </authorList>
    </citation>
    <scope>NUCLEOTIDE SEQUENCE [LARGE SCALE GENOMIC DNA]</scope>
    <source>
        <strain evidence="3 5">FDAARGOS_1082</strain>
    </source>
</reference>
<name>A0A0E1NGW0_YEREN</name>
<proteinExistence type="predicted"/>
<sequence>MTPVQILIILVLTLFALYRQSVSHEVLLGPARFKWAWVYGMVGLVVGGTYMPATMTSWVVLGSGVLFSIIIGVLQGRLIEIWREPDGRIFCKGTPLTITLFLLLVGSKWIIGTLQYLYNQPTEQGGFGEILIMIAVIAAFQVEIVRRRIRALYPDNPVDSLPEGR</sequence>
<dbReference type="EMBL" id="CGBR01000051">
    <property type="protein sequence ID" value="CFQ75815.1"/>
    <property type="molecule type" value="Genomic_DNA"/>
</dbReference>
<evidence type="ECO:0000313" key="2">
    <source>
        <dbReference type="EMBL" id="CFQ75815.1"/>
    </source>
</evidence>
<gene>
    <name evidence="2" type="ORF">ERS137941_04002</name>
    <name evidence="3" type="ORF">I6I39_20230</name>
</gene>
<dbReference type="RefSeq" id="WP_005160202.1">
    <property type="nucleotide sequence ID" value="NZ_CAADJK010000001.1"/>
</dbReference>
<dbReference type="AlphaFoldDB" id="A0A0E1NGW0"/>
<organism evidence="2 4">
    <name type="scientific">Yersinia enterocolitica</name>
    <dbReference type="NCBI Taxonomy" id="630"/>
    <lineage>
        <taxon>Bacteria</taxon>
        <taxon>Pseudomonadati</taxon>
        <taxon>Pseudomonadota</taxon>
        <taxon>Gammaproteobacteria</taxon>
        <taxon>Enterobacterales</taxon>
        <taxon>Yersiniaceae</taxon>
        <taxon>Yersinia</taxon>
    </lineage>
</organism>
<keyword evidence="1" id="KW-1133">Transmembrane helix</keyword>
<accession>A0A0E1NGW0</accession>
<dbReference type="GeneID" id="31409429"/>
<evidence type="ECO:0000313" key="5">
    <source>
        <dbReference type="Proteomes" id="UP000595309"/>
    </source>
</evidence>
<evidence type="ECO:0000313" key="3">
    <source>
        <dbReference type="EMBL" id="QQU47165.1"/>
    </source>
</evidence>
<feature type="transmembrane region" description="Helical" evidence="1">
    <location>
        <begin position="124"/>
        <end position="142"/>
    </location>
</feature>
<dbReference type="Proteomes" id="UP000048841">
    <property type="component" value="Unassembled WGS sequence"/>
</dbReference>
<keyword evidence="1" id="KW-0472">Membrane</keyword>
<dbReference type="PATRIC" id="fig|630.129.peg.1744"/>